<organism evidence="2 3">
    <name type="scientific">Vibrio zhanjiangensis</name>
    <dbReference type="NCBI Taxonomy" id="1046128"/>
    <lineage>
        <taxon>Bacteria</taxon>
        <taxon>Pseudomonadati</taxon>
        <taxon>Pseudomonadota</taxon>
        <taxon>Gammaproteobacteria</taxon>
        <taxon>Vibrionales</taxon>
        <taxon>Vibrionaceae</taxon>
        <taxon>Vibrio</taxon>
    </lineage>
</organism>
<proteinExistence type="predicted"/>
<keyword evidence="1" id="KW-1133">Transmembrane helix</keyword>
<feature type="transmembrane region" description="Helical" evidence="1">
    <location>
        <begin position="6"/>
        <end position="34"/>
    </location>
</feature>
<accession>A0ABQ6EZP2</accession>
<protein>
    <recommendedName>
        <fullName evidence="4">Hydroxylamine reductase</fullName>
    </recommendedName>
</protein>
<dbReference type="RefSeq" id="WP_284192320.1">
    <property type="nucleotide sequence ID" value="NZ_BSPW01000043.1"/>
</dbReference>
<name>A0ABQ6EZP2_9VIBR</name>
<comment type="caution">
    <text evidence="2">The sequence shown here is derived from an EMBL/GenBank/DDBJ whole genome shotgun (WGS) entry which is preliminary data.</text>
</comment>
<evidence type="ECO:0000256" key="1">
    <source>
        <dbReference type="SAM" id="Phobius"/>
    </source>
</evidence>
<reference evidence="3" key="1">
    <citation type="journal article" date="2019" name="Int. J. Syst. Evol. Microbiol.">
        <title>The Global Catalogue of Microorganisms (GCM) 10K type strain sequencing project: providing services to taxonomists for standard genome sequencing and annotation.</title>
        <authorList>
            <consortium name="The Broad Institute Genomics Platform"/>
            <consortium name="The Broad Institute Genome Sequencing Center for Infectious Disease"/>
            <person name="Wu L."/>
            <person name="Ma J."/>
        </authorList>
    </citation>
    <scope>NUCLEOTIDE SEQUENCE [LARGE SCALE GENOMIC DNA]</scope>
    <source>
        <strain evidence="3">NBRC 108723</strain>
    </source>
</reference>
<evidence type="ECO:0000313" key="2">
    <source>
        <dbReference type="EMBL" id="GLT18434.1"/>
    </source>
</evidence>
<keyword evidence="3" id="KW-1185">Reference proteome</keyword>
<keyword evidence="1" id="KW-0812">Transmembrane</keyword>
<dbReference type="Proteomes" id="UP001157138">
    <property type="component" value="Unassembled WGS sequence"/>
</dbReference>
<keyword evidence="1" id="KW-0472">Membrane</keyword>
<sequence length="68" mass="7574">MNKMIASVLALFIGLFTIAFSIIMLVPLTIIALLTGKKIEKSLRQRASQFQSQTRGTVLEGEYEDISK</sequence>
<gene>
    <name evidence="2" type="ORF">GCM10007938_22130</name>
</gene>
<evidence type="ECO:0008006" key="4">
    <source>
        <dbReference type="Google" id="ProtNLM"/>
    </source>
</evidence>
<dbReference type="EMBL" id="BSPW01000043">
    <property type="protein sequence ID" value="GLT18434.1"/>
    <property type="molecule type" value="Genomic_DNA"/>
</dbReference>
<evidence type="ECO:0000313" key="3">
    <source>
        <dbReference type="Proteomes" id="UP001157138"/>
    </source>
</evidence>